<evidence type="ECO:0000256" key="1">
    <source>
        <dbReference type="ARBA" id="ARBA00004123"/>
    </source>
</evidence>
<keyword evidence="2" id="KW-0479">Metal-binding</keyword>
<evidence type="ECO:0000256" key="10">
    <source>
        <dbReference type="PROSITE-ProRule" id="PRU00042"/>
    </source>
</evidence>
<dbReference type="PROSITE" id="PS50157">
    <property type="entry name" value="ZINC_FINGER_C2H2_2"/>
    <property type="match status" value="7"/>
</dbReference>
<dbReference type="Gene3D" id="3.30.160.60">
    <property type="entry name" value="Classic Zinc Finger"/>
    <property type="match status" value="7"/>
</dbReference>
<feature type="domain" description="C2H2-type" evidence="11">
    <location>
        <begin position="133"/>
        <end position="161"/>
    </location>
</feature>
<keyword evidence="8" id="KW-0804">Transcription</keyword>
<organism evidence="12 13">
    <name type="scientific">Folsomia candida</name>
    <name type="common">Springtail</name>
    <dbReference type="NCBI Taxonomy" id="158441"/>
    <lineage>
        <taxon>Eukaryota</taxon>
        <taxon>Metazoa</taxon>
        <taxon>Ecdysozoa</taxon>
        <taxon>Arthropoda</taxon>
        <taxon>Hexapoda</taxon>
        <taxon>Collembola</taxon>
        <taxon>Entomobryomorpha</taxon>
        <taxon>Isotomoidea</taxon>
        <taxon>Isotomidae</taxon>
        <taxon>Proisotominae</taxon>
        <taxon>Folsomia</taxon>
    </lineage>
</organism>
<gene>
    <name evidence="12" type="ORF">Fcan01_23016</name>
</gene>
<feature type="domain" description="C2H2-type" evidence="11">
    <location>
        <begin position="34"/>
        <end position="64"/>
    </location>
</feature>
<name>A0A226DBG2_FOLCA</name>
<keyword evidence="9" id="KW-0539">Nucleus</keyword>
<comment type="caution">
    <text evidence="12">The sequence shown here is derived from an EMBL/GenBank/DDBJ whole genome shotgun (WGS) entry which is preliminary data.</text>
</comment>
<dbReference type="SMART" id="SM00355">
    <property type="entry name" value="ZnF_C2H2"/>
    <property type="match status" value="20"/>
</dbReference>
<evidence type="ECO:0000256" key="9">
    <source>
        <dbReference type="ARBA" id="ARBA00023242"/>
    </source>
</evidence>
<dbReference type="GO" id="GO:0000978">
    <property type="term" value="F:RNA polymerase II cis-regulatory region sequence-specific DNA binding"/>
    <property type="evidence" value="ECO:0007669"/>
    <property type="project" value="TreeGrafter"/>
</dbReference>
<dbReference type="GO" id="GO:0005634">
    <property type="term" value="C:nucleus"/>
    <property type="evidence" value="ECO:0007669"/>
    <property type="project" value="UniProtKB-SubCell"/>
</dbReference>
<dbReference type="AlphaFoldDB" id="A0A226DBG2"/>
<keyword evidence="7" id="KW-0238">DNA-binding</keyword>
<proteinExistence type="predicted"/>
<evidence type="ECO:0000313" key="12">
    <source>
        <dbReference type="EMBL" id="OXA42248.1"/>
    </source>
</evidence>
<feature type="domain" description="C2H2-type" evidence="11">
    <location>
        <begin position="285"/>
        <end position="312"/>
    </location>
</feature>
<reference evidence="12 13" key="1">
    <citation type="submission" date="2015-12" db="EMBL/GenBank/DDBJ databases">
        <title>The genome of Folsomia candida.</title>
        <authorList>
            <person name="Faddeeva A."/>
            <person name="Derks M.F."/>
            <person name="Anvar Y."/>
            <person name="Smit S."/>
            <person name="Van Straalen N."/>
            <person name="Roelofs D."/>
        </authorList>
    </citation>
    <scope>NUCLEOTIDE SEQUENCE [LARGE SCALE GENOMIC DNA]</scope>
    <source>
        <strain evidence="12 13">VU population</strain>
        <tissue evidence="12">Whole body</tissue>
    </source>
</reference>
<evidence type="ECO:0000256" key="6">
    <source>
        <dbReference type="ARBA" id="ARBA00023015"/>
    </source>
</evidence>
<evidence type="ECO:0000259" key="11">
    <source>
        <dbReference type="PROSITE" id="PS50157"/>
    </source>
</evidence>
<dbReference type="GO" id="GO:0000981">
    <property type="term" value="F:DNA-binding transcription factor activity, RNA polymerase II-specific"/>
    <property type="evidence" value="ECO:0007669"/>
    <property type="project" value="TreeGrafter"/>
</dbReference>
<feature type="domain" description="C2H2-type" evidence="11">
    <location>
        <begin position="102"/>
        <end position="125"/>
    </location>
</feature>
<feature type="domain" description="C2H2-type" evidence="11">
    <location>
        <begin position="523"/>
        <end position="553"/>
    </location>
</feature>
<evidence type="ECO:0000256" key="4">
    <source>
        <dbReference type="ARBA" id="ARBA00022771"/>
    </source>
</evidence>
<dbReference type="InterPro" id="IPR013087">
    <property type="entry name" value="Znf_C2H2_type"/>
</dbReference>
<dbReference type="Pfam" id="PF00096">
    <property type="entry name" value="zf-C2H2"/>
    <property type="match status" value="4"/>
</dbReference>
<comment type="subcellular location">
    <subcellularLocation>
        <location evidence="1">Nucleus</location>
    </subcellularLocation>
</comment>
<evidence type="ECO:0000256" key="3">
    <source>
        <dbReference type="ARBA" id="ARBA00022737"/>
    </source>
</evidence>
<feature type="domain" description="C2H2-type" evidence="11">
    <location>
        <begin position="313"/>
        <end position="340"/>
    </location>
</feature>
<keyword evidence="3" id="KW-0677">Repeat</keyword>
<dbReference type="PANTHER" id="PTHR24384">
    <property type="entry name" value="FINGER PUTATIVE TRANSCRIPTION FACTOR FAMILY-RELATED"/>
    <property type="match status" value="1"/>
</dbReference>
<evidence type="ECO:0000256" key="8">
    <source>
        <dbReference type="ARBA" id="ARBA00023163"/>
    </source>
</evidence>
<dbReference type="PANTHER" id="PTHR24384:SF189">
    <property type="entry name" value="C2H2-TYPE DOMAIN-CONTAINING PROTEIN-RELATED"/>
    <property type="match status" value="1"/>
</dbReference>
<accession>A0A226DBG2</accession>
<keyword evidence="13" id="KW-1185">Reference proteome</keyword>
<dbReference type="GO" id="GO:0008270">
    <property type="term" value="F:zinc ion binding"/>
    <property type="evidence" value="ECO:0007669"/>
    <property type="project" value="UniProtKB-KW"/>
</dbReference>
<evidence type="ECO:0000256" key="7">
    <source>
        <dbReference type="ARBA" id="ARBA00023125"/>
    </source>
</evidence>
<evidence type="ECO:0000313" key="13">
    <source>
        <dbReference type="Proteomes" id="UP000198287"/>
    </source>
</evidence>
<dbReference type="InterPro" id="IPR036236">
    <property type="entry name" value="Znf_C2H2_sf"/>
</dbReference>
<keyword evidence="6" id="KW-0805">Transcription regulation</keyword>
<dbReference type="SUPFAM" id="SSF57667">
    <property type="entry name" value="beta-beta-alpha zinc fingers"/>
    <property type="match status" value="5"/>
</dbReference>
<feature type="domain" description="C2H2-type" evidence="11">
    <location>
        <begin position="581"/>
        <end position="608"/>
    </location>
</feature>
<keyword evidence="5" id="KW-0862">Zinc</keyword>
<dbReference type="Proteomes" id="UP000198287">
    <property type="component" value="Unassembled WGS sequence"/>
</dbReference>
<protein>
    <recommendedName>
        <fullName evidence="11">C2H2-type domain-containing protein</fullName>
    </recommendedName>
</protein>
<keyword evidence="4 10" id="KW-0863">Zinc-finger</keyword>
<dbReference type="EMBL" id="LNIX01000026">
    <property type="protein sequence ID" value="OXA42248.1"/>
    <property type="molecule type" value="Genomic_DNA"/>
</dbReference>
<dbReference type="OrthoDB" id="8922241at2759"/>
<sequence length="703" mass="81312">MSNKLIFKCYFCNKDLLGRSHYNHLRLHLKEKPFRCHVPNCTKSLQYSAKLLRHIRLVHRGPFHQSVIKCPLCPSEFKTVQYANLHLRHMHKVSDFLETPPQVCPTCGKTFKINSHLVLHMRRMHRFRPKKQFCCGLCQDSFDTVANLAIHKKKKHPDKVTQAELRSNCGICGKDLNVISMSIHMEVVHKTIPSISCSTCGMQFNEKHRKSDYLRHTARFREVPCKCSEPNCSETFKRVRDARLHAERHAALKIKDGKTLCSLCPGEFKSTRNYALHMRKGHPSFDCKLCGMRFKQRCHLEMHQKSHGNKRPYKCDRCGKRFKDVNYFELHKQDHVDRDHGAVFKCSTCSAILRNRRGFVDHIRRQLCRNAKPLPPRKTYDLSNLPKGIAQCYFCRKAVTGSVLEDHYRLHLLETPYRCWICPERVAFFSSVTLYRHLTRNSSLYRGHDPGLEKESRGEEIPCTQTNCGKTFATILQLNRHLDMTVGVTWEKCPLCPQLFSTQSQLKLHKDRDHFATTAPPRFSCTAYGCTESFHTLPALLDHKGVVHTGAKAACTICGIIMCKSGIKKHQEVTHWNLEKFRCNFCGKELSSRYNLESHVRVHLDEKAYKCVYCKATFHTGQYSVLHAKLCRAGYISEDGSEITCPFPSCGKIFGGLVSYLVHRNKKHAIRPGEECYFCGKFIQQEEMGVHLKEEHLREKMAK</sequence>
<dbReference type="PROSITE" id="PS00028">
    <property type="entry name" value="ZINC_FINGER_C2H2_1"/>
    <property type="match status" value="10"/>
</dbReference>
<dbReference type="InterPro" id="IPR050752">
    <property type="entry name" value="C2H2-ZF_domain"/>
</dbReference>
<evidence type="ECO:0000256" key="5">
    <source>
        <dbReference type="ARBA" id="ARBA00022833"/>
    </source>
</evidence>
<evidence type="ECO:0000256" key="2">
    <source>
        <dbReference type="ARBA" id="ARBA00022723"/>
    </source>
</evidence>